<comment type="caution">
    <text evidence="1">The sequence shown here is derived from an EMBL/GenBank/DDBJ whole genome shotgun (WGS) entry which is preliminary data.</text>
</comment>
<reference evidence="1" key="1">
    <citation type="submission" date="2023-11" db="EMBL/GenBank/DDBJ databases">
        <title>Genome assemblies of two species of porcelain crab, Petrolisthes cinctipes and Petrolisthes manimaculis (Anomura: Porcellanidae).</title>
        <authorList>
            <person name="Angst P."/>
        </authorList>
    </citation>
    <scope>NUCLEOTIDE SEQUENCE</scope>
    <source>
        <strain evidence="1">PB745_02</strain>
        <tissue evidence="1">Gill</tissue>
    </source>
</reference>
<accession>A0AAE1UAJ6</accession>
<dbReference type="AlphaFoldDB" id="A0AAE1UAJ6"/>
<protein>
    <submittedName>
        <fullName evidence="1">Uncharacterized protein</fullName>
    </submittedName>
</protein>
<organism evidence="1 2">
    <name type="scientific">Petrolisthes manimaculis</name>
    <dbReference type="NCBI Taxonomy" id="1843537"/>
    <lineage>
        <taxon>Eukaryota</taxon>
        <taxon>Metazoa</taxon>
        <taxon>Ecdysozoa</taxon>
        <taxon>Arthropoda</taxon>
        <taxon>Crustacea</taxon>
        <taxon>Multicrustacea</taxon>
        <taxon>Malacostraca</taxon>
        <taxon>Eumalacostraca</taxon>
        <taxon>Eucarida</taxon>
        <taxon>Decapoda</taxon>
        <taxon>Pleocyemata</taxon>
        <taxon>Anomura</taxon>
        <taxon>Galatheoidea</taxon>
        <taxon>Porcellanidae</taxon>
        <taxon>Petrolisthes</taxon>
    </lineage>
</organism>
<keyword evidence="2" id="KW-1185">Reference proteome</keyword>
<evidence type="ECO:0000313" key="2">
    <source>
        <dbReference type="Proteomes" id="UP001292094"/>
    </source>
</evidence>
<dbReference type="EMBL" id="JAWZYT010001017">
    <property type="protein sequence ID" value="KAK4316472.1"/>
    <property type="molecule type" value="Genomic_DNA"/>
</dbReference>
<proteinExistence type="predicted"/>
<dbReference type="Proteomes" id="UP001292094">
    <property type="component" value="Unassembled WGS sequence"/>
</dbReference>
<gene>
    <name evidence="1" type="ORF">Pmani_012374</name>
</gene>
<name>A0AAE1UAJ6_9EUCA</name>
<sequence>MVIPVTYIVPHAPLVVTVVVSHGEGVDPDGGATIPTGGPPGPLEWDHRSRVVQDSSIVGFCVCPQCFSG</sequence>
<evidence type="ECO:0000313" key="1">
    <source>
        <dbReference type="EMBL" id="KAK4316472.1"/>
    </source>
</evidence>